<sequence length="80" mass="8874">MVEPDASQPDDGPTIDESARPIEDDGTGHWSSTTSTIETMEMVEPNESQPEGGPTLEESARKTDEMMASSADHRRLQQWR</sequence>
<dbReference type="EMBL" id="JARK01001341">
    <property type="protein sequence ID" value="EYC30508.1"/>
    <property type="molecule type" value="Genomic_DNA"/>
</dbReference>
<comment type="caution">
    <text evidence="2">The sequence shown here is derived from an EMBL/GenBank/DDBJ whole genome shotgun (WGS) entry which is preliminary data.</text>
</comment>
<proteinExistence type="predicted"/>
<name>A0A016VUT1_9BILA</name>
<protein>
    <submittedName>
        <fullName evidence="2">Uncharacterized protein</fullName>
    </submittedName>
</protein>
<evidence type="ECO:0000313" key="3">
    <source>
        <dbReference type="Proteomes" id="UP000024635"/>
    </source>
</evidence>
<reference evidence="3" key="1">
    <citation type="journal article" date="2015" name="Nat. Genet.">
        <title>The genome and transcriptome of the zoonotic hookworm Ancylostoma ceylanicum identify infection-specific gene families.</title>
        <authorList>
            <person name="Schwarz E.M."/>
            <person name="Hu Y."/>
            <person name="Antoshechkin I."/>
            <person name="Miller M.M."/>
            <person name="Sternberg P.W."/>
            <person name="Aroian R.V."/>
        </authorList>
    </citation>
    <scope>NUCLEOTIDE SEQUENCE</scope>
    <source>
        <strain evidence="3">HY135</strain>
    </source>
</reference>
<accession>A0A016VUT1</accession>
<feature type="compositionally biased region" description="Basic and acidic residues" evidence="1">
    <location>
        <begin position="58"/>
        <end position="80"/>
    </location>
</feature>
<dbReference type="Proteomes" id="UP000024635">
    <property type="component" value="Unassembled WGS sequence"/>
</dbReference>
<organism evidence="2 3">
    <name type="scientific">Ancylostoma ceylanicum</name>
    <dbReference type="NCBI Taxonomy" id="53326"/>
    <lineage>
        <taxon>Eukaryota</taxon>
        <taxon>Metazoa</taxon>
        <taxon>Ecdysozoa</taxon>
        <taxon>Nematoda</taxon>
        <taxon>Chromadorea</taxon>
        <taxon>Rhabditida</taxon>
        <taxon>Rhabditina</taxon>
        <taxon>Rhabditomorpha</taxon>
        <taxon>Strongyloidea</taxon>
        <taxon>Ancylostomatidae</taxon>
        <taxon>Ancylostomatinae</taxon>
        <taxon>Ancylostoma</taxon>
    </lineage>
</organism>
<feature type="compositionally biased region" description="Basic and acidic residues" evidence="1">
    <location>
        <begin position="17"/>
        <end position="27"/>
    </location>
</feature>
<evidence type="ECO:0000313" key="2">
    <source>
        <dbReference type="EMBL" id="EYC30508.1"/>
    </source>
</evidence>
<gene>
    <name evidence="2" type="primary">Acey_s0005.g2686</name>
    <name evidence="2" type="ORF">Y032_0005g2686</name>
</gene>
<keyword evidence="3" id="KW-1185">Reference proteome</keyword>
<dbReference type="AlphaFoldDB" id="A0A016VUT1"/>
<evidence type="ECO:0000256" key="1">
    <source>
        <dbReference type="SAM" id="MobiDB-lite"/>
    </source>
</evidence>
<feature type="region of interest" description="Disordered" evidence="1">
    <location>
        <begin position="1"/>
        <end position="80"/>
    </location>
</feature>